<name>A0AA43XJG0_9CLOT</name>
<reference evidence="1 2" key="1">
    <citation type="submission" date="2019-04" db="EMBL/GenBank/DDBJ databases">
        <title>Isachenkonia alkalipeptolytica gen. nov. sp. nov. a new anaerobic, alkiliphilic organothrophic bacterium capable to reduce synthesized ferrihydrite isolated from a soda lake.</title>
        <authorList>
            <person name="Toshchakov S.V."/>
            <person name="Zavarzina D.G."/>
            <person name="Zhilina T.N."/>
            <person name="Kostrikina N.A."/>
            <person name="Kublanov I.V."/>
        </authorList>
    </citation>
    <scope>NUCLEOTIDE SEQUENCE [LARGE SCALE GENOMIC DNA]</scope>
    <source>
        <strain evidence="1 2">Z-1701</strain>
    </source>
</reference>
<gene>
    <name evidence="1" type="ORF">ISALK_02375</name>
</gene>
<protein>
    <submittedName>
        <fullName evidence="1">Class 1 isoprenoid biosynthesis enzyme</fullName>
    </submittedName>
</protein>
<evidence type="ECO:0000313" key="1">
    <source>
        <dbReference type="EMBL" id="NBG87339.1"/>
    </source>
</evidence>
<dbReference type="AlphaFoldDB" id="A0AA43XJG0"/>
<evidence type="ECO:0000313" key="2">
    <source>
        <dbReference type="Proteomes" id="UP000449710"/>
    </source>
</evidence>
<dbReference type="Proteomes" id="UP000449710">
    <property type="component" value="Unassembled WGS sequence"/>
</dbReference>
<dbReference type="CDD" id="cd00385">
    <property type="entry name" value="Isoprenoid_Biosyn_C1"/>
    <property type="match status" value="1"/>
</dbReference>
<dbReference type="RefSeq" id="WP_160718650.1">
    <property type="nucleotide sequence ID" value="NZ_SUMG01000002.1"/>
</dbReference>
<dbReference type="EMBL" id="SUMG01000002">
    <property type="protein sequence ID" value="NBG87339.1"/>
    <property type="molecule type" value="Genomic_DNA"/>
</dbReference>
<accession>A0AA43XJG0</accession>
<keyword evidence="2" id="KW-1185">Reference proteome</keyword>
<organism evidence="1 2">
    <name type="scientific">Isachenkonia alkalipeptolytica</name>
    <dbReference type="NCBI Taxonomy" id="2565777"/>
    <lineage>
        <taxon>Bacteria</taxon>
        <taxon>Bacillati</taxon>
        <taxon>Bacillota</taxon>
        <taxon>Clostridia</taxon>
        <taxon>Eubacteriales</taxon>
        <taxon>Clostridiaceae</taxon>
        <taxon>Isachenkonia</taxon>
    </lineage>
</organism>
<proteinExistence type="predicted"/>
<sequence>MEKMRKEVPWKSSLPGGSSLYQQALSLWEDSSLGKREKEIPVVGFKEKQETEKAILNFSEEMEKSKSKEQLERGLKEFLIKGPIFASPGKTILQDPAFFRSSEEFLEKVQKYEPDFPREDTGQALRNVWIMNLLQKAFGVTVSCTDGVFGYSMLYPYTDNFMDDPKISKGEKYLACDRLNRRLAGEKDTPRGRKEEKIFHMIEKIEKTFPRASYPRVFQSLLYIHHSQRESLRQQTLIVKSEERKKAQREEEVLQISFHKGGASVLADGYLVKGNLLPEEEKFCYNYGVLLQMADDLQDCKEDYENQHHTLFSMDYAREPLDGKARQLIVFSEKVFGDAQGIMKAVEMPLFLFEHTLWLILGSVLMTPSGFTPDFLQWAEDRLPVSRRFLETQREIIMKKVKNSRFMTGEKFGETVVK</sequence>
<comment type="caution">
    <text evidence="1">The sequence shown here is derived from an EMBL/GenBank/DDBJ whole genome shotgun (WGS) entry which is preliminary data.</text>
</comment>